<keyword evidence="2" id="KW-1185">Reference proteome</keyword>
<organism evidence="1 2">
    <name type="scientific">Pleurodeles waltl</name>
    <name type="common">Iberian ribbed newt</name>
    <dbReference type="NCBI Taxonomy" id="8319"/>
    <lineage>
        <taxon>Eukaryota</taxon>
        <taxon>Metazoa</taxon>
        <taxon>Chordata</taxon>
        <taxon>Craniata</taxon>
        <taxon>Vertebrata</taxon>
        <taxon>Euteleostomi</taxon>
        <taxon>Amphibia</taxon>
        <taxon>Batrachia</taxon>
        <taxon>Caudata</taxon>
        <taxon>Salamandroidea</taxon>
        <taxon>Salamandridae</taxon>
        <taxon>Pleurodelinae</taxon>
        <taxon>Pleurodeles</taxon>
    </lineage>
</organism>
<protein>
    <recommendedName>
        <fullName evidence="3">DUF397 domain-containing protein</fullName>
    </recommendedName>
</protein>
<dbReference type="EMBL" id="JANPWB010000009">
    <property type="protein sequence ID" value="KAJ1151202.1"/>
    <property type="molecule type" value="Genomic_DNA"/>
</dbReference>
<gene>
    <name evidence="1" type="ORF">NDU88_003989</name>
</gene>
<proteinExistence type="predicted"/>
<accession>A0AAV7RHU3</accession>
<evidence type="ECO:0000313" key="1">
    <source>
        <dbReference type="EMBL" id="KAJ1151202.1"/>
    </source>
</evidence>
<evidence type="ECO:0008006" key="3">
    <source>
        <dbReference type="Google" id="ProtNLM"/>
    </source>
</evidence>
<name>A0AAV7RHU3_PLEWA</name>
<reference evidence="1" key="1">
    <citation type="journal article" date="2022" name="bioRxiv">
        <title>Sequencing and chromosome-scale assembly of the giantPleurodeles waltlgenome.</title>
        <authorList>
            <person name="Brown T."/>
            <person name="Elewa A."/>
            <person name="Iarovenko S."/>
            <person name="Subramanian E."/>
            <person name="Araus A.J."/>
            <person name="Petzold A."/>
            <person name="Susuki M."/>
            <person name="Suzuki K.-i.T."/>
            <person name="Hayashi T."/>
            <person name="Toyoda A."/>
            <person name="Oliveira C."/>
            <person name="Osipova E."/>
            <person name="Leigh N.D."/>
            <person name="Simon A."/>
            <person name="Yun M.H."/>
        </authorList>
    </citation>
    <scope>NUCLEOTIDE SEQUENCE</scope>
    <source>
        <strain evidence="1">20211129_DDA</strain>
        <tissue evidence="1">Liver</tissue>
    </source>
</reference>
<dbReference type="AlphaFoldDB" id="A0AAV7RHU3"/>
<dbReference type="Proteomes" id="UP001066276">
    <property type="component" value="Chromosome 5"/>
</dbReference>
<comment type="caution">
    <text evidence="1">The sequence shown here is derived from an EMBL/GenBank/DDBJ whole genome shotgun (WGS) entry which is preliminary data.</text>
</comment>
<evidence type="ECO:0000313" key="2">
    <source>
        <dbReference type="Proteomes" id="UP001066276"/>
    </source>
</evidence>
<sequence>MAPLLTVWARGSRSLWPRESNTAGTCAEGAWTVHAGEEVSADRYRARTSRVSDRPCLYRGGELDRAFLPRAPRPGSPK</sequence>